<protein>
    <submittedName>
        <fullName evidence="1">Uncharacterized protein</fullName>
    </submittedName>
</protein>
<gene>
    <name evidence="1" type="ORF">PCOR1329_LOCUS15182</name>
</gene>
<sequence length="174" mass="19392">ELEDACLLSVASPTDFGSIVVRGPHWTRDDLDGGSGAKGEIQVPTRDVLHQWLYTYDNEGAFFRCGDEGKWDLAKISNMRTMLDRDRIVSVMNVRNDIHSILNDHDGVHSFKRVFQCGQGPSDAMIQMLKEQVQEWVNGSIDTIMKEHTDAVIQKGPSSISSLGIDPEQAPRGH</sequence>
<feature type="non-terminal residue" evidence="1">
    <location>
        <position position="1"/>
    </location>
</feature>
<proteinExistence type="predicted"/>
<reference evidence="1" key="1">
    <citation type="submission" date="2023-10" db="EMBL/GenBank/DDBJ databases">
        <authorList>
            <person name="Chen Y."/>
            <person name="Shah S."/>
            <person name="Dougan E. K."/>
            <person name="Thang M."/>
            <person name="Chan C."/>
        </authorList>
    </citation>
    <scope>NUCLEOTIDE SEQUENCE [LARGE SCALE GENOMIC DNA]</scope>
</reference>
<keyword evidence="2" id="KW-1185">Reference proteome</keyword>
<accession>A0ABN9QUZ1</accession>
<name>A0ABN9QUZ1_9DINO</name>
<dbReference type="InterPro" id="IPR037252">
    <property type="entry name" value="Mib_Herc2_sf"/>
</dbReference>
<dbReference type="EMBL" id="CAUYUJ010004568">
    <property type="protein sequence ID" value="CAK0810129.1"/>
    <property type="molecule type" value="Genomic_DNA"/>
</dbReference>
<comment type="caution">
    <text evidence="1">The sequence shown here is derived from an EMBL/GenBank/DDBJ whole genome shotgun (WGS) entry which is preliminary data.</text>
</comment>
<dbReference type="Proteomes" id="UP001189429">
    <property type="component" value="Unassembled WGS sequence"/>
</dbReference>
<evidence type="ECO:0000313" key="2">
    <source>
        <dbReference type="Proteomes" id="UP001189429"/>
    </source>
</evidence>
<dbReference type="Gene3D" id="2.30.30.40">
    <property type="entry name" value="SH3 Domains"/>
    <property type="match status" value="1"/>
</dbReference>
<evidence type="ECO:0000313" key="1">
    <source>
        <dbReference type="EMBL" id="CAK0810129.1"/>
    </source>
</evidence>
<dbReference type="SUPFAM" id="SSF159034">
    <property type="entry name" value="Mib/herc2 domain-like"/>
    <property type="match status" value="1"/>
</dbReference>
<organism evidence="1 2">
    <name type="scientific">Prorocentrum cordatum</name>
    <dbReference type="NCBI Taxonomy" id="2364126"/>
    <lineage>
        <taxon>Eukaryota</taxon>
        <taxon>Sar</taxon>
        <taxon>Alveolata</taxon>
        <taxon>Dinophyceae</taxon>
        <taxon>Prorocentrales</taxon>
        <taxon>Prorocentraceae</taxon>
        <taxon>Prorocentrum</taxon>
    </lineage>
</organism>